<reference evidence="2" key="1">
    <citation type="journal article" date="2014" name="Environ. Microbiol.">
        <title>Comparative genomics of the marine bacterial genus Glaciecola reveals the high degree of genomic diversity and genomic characteristic for cold adaptation.</title>
        <authorList>
            <person name="Qin Q.L."/>
            <person name="Xie B.B."/>
            <person name="Yu Y."/>
            <person name="Shu Y.L."/>
            <person name="Rong J.C."/>
            <person name="Zhang Y.J."/>
            <person name="Zhao D.L."/>
            <person name="Chen X.L."/>
            <person name="Zhang X.Y."/>
            <person name="Chen B."/>
            <person name="Zhou B.C."/>
            <person name="Zhang Y.Z."/>
        </authorList>
    </citation>
    <scope>NUCLEOTIDE SEQUENCE [LARGE SCALE GENOMIC DNA]</scope>
    <source>
        <strain evidence="2">LMG 21857</strain>
    </source>
</reference>
<dbReference type="AlphaFoldDB" id="K6ZPJ4"/>
<dbReference type="EMBL" id="BAER01000033">
    <property type="protein sequence ID" value="GAC32217.1"/>
    <property type="molecule type" value="Genomic_DNA"/>
</dbReference>
<sequence length="157" mass="18408">MLHDDFTDEKDALQSRLQMANMNQETIIRQRGAVIVDALNGVVKWKYDDFNRSLLAEFSVDKAPLVNDIILQNFPIEWHINNIKQAPELMKHLAGKYARLSKKQKLYYAQQEDRPEVMLAWWPWGHGATVSIRLFMVSQEPFVSTKPFLKRIFSFLK</sequence>
<accession>K6ZPJ4</accession>
<comment type="caution">
    <text evidence="1">The sequence shown here is derived from an EMBL/GenBank/DDBJ whole genome shotgun (WGS) entry which is preliminary data.</text>
</comment>
<organism evidence="1 2">
    <name type="scientific">Paraglaciecola polaris LMG 21857</name>
    <dbReference type="NCBI Taxonomy" id="1129793"/>
    <lineage>
        <taxon>Bacteria</taxon>
        <taxon>Pseudomonadati</taxon>
        <taxon>Pseudomonadota</taxon>
        <taxon>Gammaproteobacteria</taxon>
        <taxon>Alteromonadales</taxon>
        <taxon>Alteromonadaceae</taxon>
        <taxon>Paraglaciecola</taxon>
    </lineage>
</organism>
<protein>
    <submittedName>
        <fullName evidence="1">Uncharacterized protein</fullName>
    </submittedName>
</protein>
<proteinExistence type="predicted"/>
<keyword evidence="2" id="KW-1185">Reference proteome</keyword>
<dbReference type="Proteomes" id="UP000006322">
    <property type="component" value="Unassembled WGS sequence"/>
</dbReference>
<gene>
    <name evidence="1" type="ORF">GPLA_1303</name>
</gene>
<dbReference type="STRING" id="1129793.GPLA_1303"/>
<name>K6ZPJ4_9ALTE</name>
<evidence type="ECO:0000313" key="2">
    <source>
        <dbReference type="Proteomes" id="UP000006322"/>
    </source>
</evidence>
<evidence type="ECO:0000313" key="1">
    <source>
        <dbReference type="EMBL" id="GAC32217.1"/>
    </source>
</evidence>